<reference evidence="9 10" key="1">
    <citation type="journal article" date="2019" name="Nat. Microbiol.">
        <title>Wide diversity of methane and short-chain alkane metabolisms in uncultured archaea.</title>
        <authorList>
            <person name="Borrel G."/>
            <person name="Adam P.S."/>
            <person name="McKay L.J."/>
            <person name="Chen L.X."/>
            <person name="Sierra-Garcia I.N."/>
            <person name="Sieber C.M."/>
            <person name="Letourneur Q."/>
            <person name="Ghozlane A."/>
            <person name="Andersen G.L."/>
            <person name="Li W.J."/>
            <person name="Hallam S.J."/>
            <person name="Muyzer G."/>
            <person name="de Oliveira V.M."/>
            <person name="Inskeep W.P."/>
            <person name="Banfield J.F."/>
            <person name="Gribaldo S."/>
        </authorList>
    </citation>
    <scope>NUCLEOTIDE SEQUENCE [LARGE SCALE GENOMIC DNA]</scope>
    <source>
        <strain evidence="9">NM1a</strain>
    </source>
</reference>
<evidence type="ECO:0000259" key="8">
    <source>
        <dbReference type="Pfam" id="PF13240"/>
    </source>
</evidence>
<dbReference type="EMBL" id="RXIF01000006">
    <property type="protein sequence ID" value="RZN64591.1"/>
    <property type="molecule type" value="Genomic_DNA"/>
</dbReference>
<protein>
    <submittedName>
        <fullName evidence="9">Zinc-ribbon domain-containing protein</fullName>
    </submittedName>
</protein>
<dbReference type="PANTHER" id="PTHR36115:SF4">
    <property type="entry name" value="MEMBRANE PROTEIN"/>
    <property type="match status" value="1"/>
</dbReference>
<sequence>MVEERRNKFCSNCGAEIDKNAEICPKCGVRVKIITDIFEEGIIEKAGVGKRFVSYLIDAIILGIVGFVLSLTSVMNVIISAAYFTYLFGRGQTLGMMAMKIKLTRTDGTYPIGYTRGLLRYVGMMISALVIGIGYLWIVIDKDNQGWHDKIADTYVVPA</sequence>
<keyword evidence="5 6" id="KW-0472">Membrane</keyword>
<evidence type="ECO:0000256" key="4">
    <source>
        <dbReference type="ARBA" id="ARBA00022989"/>
    </source>
</evidence>
<proteinExistence type="predicted"/>
<evidence type="ECO:0000313" key="9">
    <source>
        <dbReference type="EMBL" id="RZN64591.1"/>
    </source>
</evidence>
<dbReference type="GO" id="GO:0005886">
    <property type="term" value="C:plasma membrane"/>
    <property type="evidence" value="ECO:0007669"/>
    <property type="project" value="UniProtKB-SubCell"/>
</dbReference>
<keyword evidence="2" id="KW-1003">Cell membrane</keyword>
<name>A0A520KS29_METT2</name>
<organism evidence="9 10">
    <name type="scientific">Methanoliparum thermophilum</name>
    <dbReference type="NCBI Taxonomy" id="2491083"/>
    <lineage>
        <taxon>Archaea</taxon>
        <taxon>Methanobacteriati</taxon>
        <taxon>Methanobacteriota</taxon>
        <taxon>Candidatus Methanoliparia</taxon>
        <taxon>Candidatus Methanoliparales</taxon>
        <taxon>Candidatus Methanoliparaceae</taxon>
        <taxon>Candidatus Methanoliparum</taxon>
    </lineage>
</organism>
<comment type="caution">
    <text evidence="9">The sequence shown here is derived from an EMBL/GenBank/DDBJ whole genome shotgun (WGS) entry which is preliminary data.</text>
</comment>
<feature type="transmembrane region" description="Helical" evidence="6">
    <location>
        <begin position="118"/>
        <end position="140"/>
    </location>
</feature>
<dbReference type="PANTHER" id="PTHR36115">
    <property type="entry name" value="PROLINE-RICH ANTIGEN HOMOLOG-RELATED"/>
    <property type="match status" value="1"/>
</dbReference>
<accession>A0A520KS29</accession>
<evidence type="ECO:0000313" key="10">
    <source>
        <dbReference type="Proteomes" id="UP000317158"/>
    </source>
</evidence>
<dbReference type="AlphaFoldDB" id="A0A520KS29"/>
<evidence type="ECO:0000259" key="7">
    <source>
        <dbReference type="Pfam" id="PF06271"/>
    </source>
</evidence>
<evidence type="ECO:0000256" key="3">
    <source>
        <dbReference type="ARBA" id="ARBA00022692"/>
    </source>
</evidence>
<keyword evidence="4 6" id="KW-1133">Transmembrane helix</keyword>
<feature type="transmembrane region" description="Helical" evidence="6">
    <location>
        <begin position="77"/>
        <end position="97"/>
    </location>
</feature>
<feature type="transmembrane region" description="Helical" evidence="6">
    <location>
        <begin position="52"/>
        <end position="71"/>
    </location>
</feature>
<evidence type="ECO:0000256" key="2">
    <source>
        <dbReference type="ARBA" id="ARBA00022475"/>
    </source>
</evidence>
<comment type="subcellular location">
    <subcellularLocation>
        <location evidence="1">Cell membrane</location>
        <topology evidence="1">Multi-pass membrane protein</topology>
    </subcellularLocation>
</comment>
<keyword evidence="3 6" id="KW-0812">Transmembrane</keyword>
<dbReference type="InterPro" id="IPR010432">
    <property type="entry name" value="RDD"/>
</dbReference>
<dbReference type="InterPro" id="IPR051791">
    <property type="entry name" value="Pra-immunoreactive"/>
</dbReference>
<evidence type="ECO:0000256" key="6">
    <source>
        <dbReference type="SAM" id="Phobius"/>
    </source>
</evidence>
<feature type="domain" description="Zinc-ribbon" evidence="8">
    <location>
        <begin position="9"/>
        <end position="28"/>
    </location>
</feature>
<feature type="domain" description="RDD" evidence="7">
    <location>
        <begin position="70"/>
        <end position="152"/>
    </location>
</feature>
<dbReference type="Proteomes" id="UP000317158">
    <property type="component" value="Unassembled WGS sequence"/>
</dbReference>
<dbReference type="Pfam" id="PF06271">
    <property type="entry name" value="RDD"/>
    <property type="match status" value="1"/>
</dbReference>
<dbReference type="InterPro" id="IPR026870">
    <property type="entry name" value="Zinc_ribbon_dom"/>
</dbReference>
<dbReference type="Pfam" id="PF13240">
    <property type="entry name" value="Zn_Ribbon_1"/>
    <property type="match status" value="1"/>
</dbReference>
<gene>
    <name evidence="9" type="ORF">EF806_04460</name>
</gene>
<evidence type="ECO:0000256" key="1">
    <source>
        <dbReference type="ARBA" id="ARBA00004651"/>
    </source>
</evidence>
<evidence type="ECO:0000256" key="5">
    <source>
        <dbReference type="ARBA" id="ARBA00023136"/>
    </source>
</evidence>